<accession>A0ABW2L3D0</accession>
<dbReference type="RefSeq" id="WP_379708136.1">
    <property type="nucleotide sequence ID" value="NZ_JBHTBS010000001.1"/>
</dbReference>
<evidence type="ECO:0000313" key="4">
    <source>
        <dbReference type="Proteomes" id="UP001596472"/>
    </source>
</evidence>
<reference evidence="4" key="1">
    <citation type="journal article" date="2019" name="Int. J. Syst. Evol. Microbiol.">
        <title>The Global Catalogue of Microorganisms (GCM) 10K type strain sequencing project: providing services to taxonomists for standard genome sequencing and annotation.</title>
        <authorList>
            <consortium name="The Broad Institute Genomics Platform"/>
            <consortium name="The Broad Institute Genome Sequencing Center for Infectious Disease"/>
            <person name="Wu L."/>
            <person name="Ma J."/>
        </authorList>
    </citation>
    <scope>NUCLEOTIDE SEQUENCE [LARGE SCALE GENOMIC DNA]</scope>
    <source>
        <strain evidence="4">CGMCC 4.1467</strain>
    </source>
</reference>
<organism evidence="3 4">
    <name type="scientific">Haloferula chungangensis</name>
    <dbReference type="NCBI Taxonomy" id="1048331"/>
    <lineage>
        <taxon>Bacteria</taxon>
        <taxon>Pseudomonadati</taxon>
        <taxon>Verrucomicrobiota</taxon>
        <taxon>Verrucomicrobiia</taxon>
        <taxon>Verrucomicrobiales</taxon>
        <taxon>Verrucomicrobiaceae</taxon>
        <taxon>Haloferula</taxon>
    </lineage>
</organism>
<dbReference type="EMBL" id="JBHTBS010000001">
    <property type="protein sequence ID" value="MFC7335730.1"/>
    <property type="molecule type" value="Genomic_DNA"/>
</dbReference>
<keyword evidence="4" id="KW-1185">Reference proteome</keyword>
<dbReference type="NCBIfam" id="NF040466">
    <property type="entry name" value="ydjY_domain"/>
    <property type="match status" value="1"/>
</dbReference>
<sequence>MTLRILLPLLLLPVGLLAEEPTSPPKSVEPRSLPAPDQKVAEHQADVTRLDDGRVKIGEILIDPKTREIRFPAEVNMDEGLLEFIVVHENGKIHESLLSTKISATKLNIAIKLLHYKASRELYLKLEEDGSLSSEFETASPEESQGAKMKIGFEWQEEGATKSASVNQWISHAATEQAMPNDPWVYGGSFVVDGTFVAESSGDIIAIFLSNAAMINFAGKDNQNDDVWLPHPNRIPEIGTPVTVVISPFEAKK</sequence>
<gene>
    <name evidence="3" type="ORF">ACFQY0_00965</name>
</gene>
<feature type="signal peptide" evidence="2">
    <location>
        <begin position="1"/>
        <end position="18"/>
    </location>
</feature>
<feature type="chain" id="PRO_5045693219" evidence="2">
    <location>
        <begin position="19"/>
        <end position="253"/>
    </location>
</feature>
<comment type="caution">
    <text evidence="3">The sequence shown here is derived from an EMBL/GenBank/DDBJ whole genome shotgun (WGS) entry which is preliminary data.</text>
</comment>
<protein>
    <submittedName>
        <fullName evidence="3">YdjY domain-containing protein</fullName>
    </submittedName>
</protein>
<dbReference type="InterPro" id="IPR047750">
    <property type="entry name" value="YdjY-like"/>
</dbReference>
<name>A0ABW2L3D0_9BACT</name>
<dbReference type="Proteomes" id="UP001596472">
    <property type="component" value="Unassembled WGS sequence"/>
</dbReference>
<proteinExistence type="predicted"/>
<feature type="region of interest" description="Disordered" evidence="1">
    <location>
        <begin position="21"/>
        <end position="42"/>
    </location>
</feature>
<evidence type="ECO:0000313" key="3">
    <source>
        <dbReference type="EMBL" id="MFC7335730.1"/>
    </source>
</evidence>
<evidence type="ECO:0000256" key="1">
    <source>
        <dbReference type="SAM" id="MobiDB-lite"/>
    </source>
</evidence>
<keyword evidence="2" id="KW-0732">Signal</keyword>
<evidence type="ECO:0000256" key="2">
    <source>
        <dbReference type="SAM" id="SignalP"/>
    </source>
</evidence>